<dbReference type="RefSeq" id="WP_369703566.1">
    <property type="nucleotide sequence ID" value="NZ_JBGEWD010000004.1"/>
</dbReference>
<dbReference type="PROSITE" id="PS50109">
    <property type="entry name" value="HIS_KIN"/>
    <property type="match status" value="1"/>
</dbReference>
<dbReference type="CDD" id="cd00075">
    <property type="entry name" value="HATPase"/>
    <property type="match status" value="1"/>
</dbReference>
<evidence type="ECO:0000256" key="5">
    <source>
        <dbReference type="ARBA" id="ARBA00022679"/>
    </source>
</evidence>
<dbReference type="SMART" id="SM00387">
    <property type="entry name" value="HATPase_c"/>
    <property type="match status" value="1"/>
</dbReference>
<sequence length="402" mass="45051">MFKKLKVELVLINLILTSLVLITIFSGIYILMDKSFDHSSYIHMMKTAEMENIPPIQPPNKNMTSSESFFIKLDKSGNISEVSNNYNLSNKASTDILKKVFENKNERGSITYENFDLRYIKVPKIYGFIVVFVDKSPDNEVLHRLVIISLTICIISLVLVFIISLFLANISLRPIINAWQKQQAFVADASHELRTPLAVITTNLDIVLGNSSETIESQSKWLGNIKLETTRMTKLIEDLLFLARSDSRQKTLTFSNFDLSATVAQSIIPFEAVAIKHGIHMKSHIDPGITFSGNEGRIKQLMAILIHNAIKHTPAGKSIEISLCKIKNKIEITVMDTGEGIAPEHLEKIFERFYKVDKSRSRNNSGNFGLGLSIGKSIVEEHNGNISVSSTLGKGSTFRVTF</sequence>
<keyword evidence="8" id="KW-0472">Membrane</keyword>
<accession>A0ABV4BLK1</accession>
<evidence type="ECO:0000256" key="3">
    <source>
        <dbReference type="ARBA" id="ARBA00012438"/>
    </source>
</evidence>
<dbReference type="Pfam" id="PF00512">
    <property type="entry name" value="HisKA"/>
    <property type="match status" value="1"/>
</dbReference>
<dbReference type="EMBL" id="JBGEWD010000004">
    <property type="protein sequence ID" value="MEY7999676.1"/>
    <property type="molecule type" value="Genomic_DNA"/>
</dbReference>
<evidence type="ECO:0000259" key="9">
    <source>
        <dbReference type="PROSITE" id="PS50109"/>
    </source>
</evidence>
<evidence type="ECO:0000256" key="4">
    <source>
        <dbReference type="ARBA" id="ARBA00022553"/>
    </source>
</evidence>
<dbReference type="PRINTS" id="PR00344">
    <property type="entry name" value="BCTRLSENSOR"/>
</dbReference>
<keyword evidence="6 10" id="KW-0418">Kinase</keyword>
<gene>
    <name evidence="10" type="ORF">AB8U03_05555</name>
</gene>
<reference evidence="10 11" key="1">
    <citation type="submission" date="2024-08" db="EMBL/GenBank/DDBJ databases">
        <title>Clostridium lapicellarii sp. nov., and Clostridium renhuaiense sp. nov., two species isolated from the mud in a fermentation cellar used for producing sauce-flavour Chinese liquors.</title>
        <authorList>
            <person name="Yang F."/>
            <person name="Wang H."/>
            <person name="Chen L.Q."/>
            <person name="Zhou N."/>
            <person name="Lu J.J."/>
            <person name="Pu X.X."/>
            <person name="Wan B."/>
            <person name="Wang L."/>
            <person name="Liu S.J."/>
        </authorList>
    </citation>
    <scope>NUCLEOTIDE SEQUENCE [LARGE SCALE GENOMIC DNA]</scope>
    <source>
        <strain evidence="10 11">MT-5</strain>
    </source>
</reference>
<evidence type="ECO:0000256" key="7">
    <source>
        <dbReference type="ARBA" id="ARBA00023012"/>
    </source>
</evidence>
<comment type="subcellular location">
    <subcellularLocation>
        <location evidence="2">Membrane</location>
    </subcellularLocation>
</comment>
<dbReference type="InterPro" id="IPR036890">
    <property type="entry name" value="HATPase_C_sf"/>
</dbReference>
<organism evidence="10 11">
    <name type="scientific">Clostridium moutaii</name>
    <dbReference type="NCBI Taxonomy" id="3240932"/>
    <lineage>
        <taxon>Bacteria</taxon>
        <taxon>Bacillati</taxon>
        <taxon>Bacillota</taxon>
        <taxon>Clostridia</taxon>
        <taxon>Eubacteriales</taxon>
        <taxon>Clostridiaceae</taxon>
        <taxon>Clostridium</taxon>
    </lineage>
</organism>
<comment type="caution">
    <text evidence="10">The sequence shown here is derived from an EMBL/GenBank/DDBJ whole genome shotgun (WGS) entry which is preliminary data.</text>
</comment>
<keyword evidence="4" id="KW-0597">Phosphoprotein</keyword>
<feature type="domain" description="Histidine kinase" evidence="9">
    <location>
        <begin position="188"/>
        <end position="402"/>
    </location>
</feature>
<dbReference type="InterPro" id="IPR004358">
    <property type="entry name" value="Sig_transdc_His_kin-like_C"/>
</dbReference>
<dbReference type="Proteomes" id="UP001564657">
    <property type="component" value="Unassembled WGS sequence"/>
</dbReference>
<dbReference type="InterPro" id="IPR003594">
    <property type="entry name" value="HATPase_dom"/>
</dbReference>
<dbReference type="SUPFAM" id="SSF55874">
    <property type="entry name" value="ATPase domain of HSP90 chaperone/DNA topoisomerase II/histidine kinase"/>
    <property type="match status" value="1"/>
</dbReference>
<dbReference type="InterPro" id="IPR050351">
    <property type="entry name" value="BphY/WalK/GraS-like"/>
</dbReference>
<dbReference type="InterPro" id="IPR005467">
    <property type="entry name" value="His_kinase_dom"/>
</dbReference>
<keyword evidence="5" id="KW-0808">Transferase</keyword>
<dbReference type="PANTHER" id="PTHR45453">
    <property type="entry name" value="PHOSPHATE REGULON SENSOR PROTEIN PHOR"/>
    <property type="match status" value="1"/>
</dbReference>
<evidence type="ECO:0000256" key="8">
    <source>
        <dbReference type="SAM" id="Phobius"/>
    </source>
</evidence>
<keyword evidence="8" id="KW-0812">Transmembrane</keyword>
<evidence type="ECO:0000256" key="2">
    <source>
        <dbReference type="ARBA" id="ARBA00004370"/>
    </source>
</evidence>
<dbReference type="CDD" id="cd00082">
    <property type="entry name" value="HisKA"/>
    <property type="match status" value="1"/>
</dbReference>
<dbReference type="Gene3D" id="1.10.287.130">
    <property type="match status" value="1"/>
</dbReference>
<dbReference type="GO" id="GO:0016301">
    <property type="term" value="F:kinase activity"/>
    <property type="evidence" value="ECO:0007669"/>
    <property type="project" value="UniProtKB-KW"/>
</dbReference>
<dbReference type="PANTHER" id="PTHR45453:SF1">
    <property type="entry name" value="PHOSPHATE REGULON SENSOR PROTEIN PHOR"/>
    <property type="match status" value="1"/>
</dbReference>
<keyword evidence="11" id="KW-1185">Reference proteome</keyword>
<evidence type="ECO:0000313" key="11">
    <source>
        <dbReference type="Proteomes" id="UP001564657"/>
    </source>
</evidence>
<protein>
    <recommendedName>
        <fullName evidence="3">histidine kinase</fullName>
        <ecNumber evidence="3">2.7.13.3</ecNumber>
    </recommendedName>
</protein>
<evidence type="ECO:0000256" key="6">
    <source>
        <dbReference type="ARBA" id="ARBA00022777"/>
    </source>
</evidence>
<name>A0ABV4BLK1_9CLOT</name>
<comment type="catalytic activity">
    <reaction evidence="1">
        <text>ATP + protein L-histidine = ADP + protein N-phospho-L-histidine.</text>
        <dbReference type="EC" id="2.7.13.3"/>
    </reaction>
</comment>
<feature type="transmembrane region" description="Helical" evidence="8">
    <location>
        <begin position="12"/>
        <end position="32"/>
    </location>
</feature>
<keyword evidence="7" id="KW-0902">Two-component regulatory system</keyword>
<dbReference type="InterPro" id="IPR003661">
    <property type="entry name" value="HisK_dim/P_dom"/>
</dbReference>
<evidence type="ECO:0000256" key="1">
    <source>
        <dbReference type="ARBA" id="ARBA00000085"/>
    </source>
</evidence>
<dbReference type="Pfam" id="PF02518">
    <property type="entry name" value="HATPase_c"/>
    <property type="match status" value="1"/>
</dbReference>
<dbReference type="SMART" id="SM00388">
    <property type="entry name" value="HisKA"/>
    <property type="match status" value="1"/>
</dbReference>
<dbReference type="Gene3D" id="3.30.565.10">
    <property type="entry name" value="Histidine kinase-like ATPase, C-terminal domain"/>
    <property type="match status" value="1"/>
</dbReference>
<keyword evidence="8" id="KW-1133">Transmembrane helix</keyword>
<dbReference type="InterPro" id="IPR036097">
    <property type="entry name" value="HisK_dim/P_sf"/>
</dbReference>
<dbReference type="SUPFAM" id="SSF47384">
    <property type="entry name" value="Homodimeric domain of signal transducing histidine kinase"/>
    <property type="match status" value="1"/>
</dbReference>
<evidence type="ECO:0000313" key="10">
    <source>
        <dbReference type="EMBL" id="MEY7999676.1"/>
    </source>
</evidence>
<dbReference type="EC" id="2.7.13.3" evidence="3"/>
<feature type="transmembrane region" description="Helical" evidence="8">
    <location>
        <begin position="145"/>
        <end position="167"/>
    </location>
</feature>
<proteinExistence type="predicted"/>